<proteinExistence type="predicted"/>
<reference evidence="4 5" key="1">
    <citation type="submission" date="2021-01" db="EMBL/GenBank/DDBJ databases">
        <title>Whole genome shotgun sequence of Actinoplanes durhamensis NBRC 14914.</title>
        <authorList>
            <person name="Komaki H."/>
            <person name="Tamura T."/>
        </authorList>
    </citation>
    <scope>NUCLEOTIDE SEQUENCE [LARGE SCALE GENOMIC DNA]</scope>
    <source>
        <strain evidence="4 5">NBRC 14914</strain>
    </source>
</reference>
<feature type="chain" id="PRO_5045512553" description="DUF11 domain-containing protein" evidence="3">
    <location>
        <begin position="37"/>
        <end position="1399"/>
    </location>
</feature>
<name>A0ABQ3YSG0_9ACTN</name>
<organism evidence="4 5">
    <name type="scientific">Paractinoplanes durhamensis</name>
    <dbReference type="NCBI Taxonomy" id="113563"/>
    <lineage>
        <taxon>Bacteria</taxon>
        <taxon>Bacillati</taxon>
        <taxon>Actinomycetota</taxon>
        <taxon>Actinomycetes</taxon>
        <taxon>Micromonosporales</taxon>
        <taxon>Micromonosporaceae</taxon>
        <taxon>Paractinoplanes</taxon>
    </lineage>
</organism>
<evidence type="ECO:0000313" key="4">
    <source>
        <dbReference type="EMBL" id="GIE00526.1"/>
    </source>
</evidence>
<keyword evidence="3" id="KW-0732">Signal</keyword>
<evidence type="ECO:0000256" key="2">
    <source>
        <dbReference type="SAM" id="Phobius"/>
    </source>
</evidence>
<accession>A0ABQ3YSG0</accession>
<evidence type="ECO:0008006" key="6">
    <source>
        <dbReference type="Google" id="ProtNLM"/>
    </source>
</evidence>
<evidence type="ECO:0000313" key="5">
    <source>
        <dbReference type="Proteomes" id="UP000637628"/>
    </source>
</evidence>
<gene>
    <name evidence="4" type="ORF">Adu01nite_18760</name>
</gene>
<dbReference type="EMBL" id="BOML01000017">
    <property type="protein sequence ID" value="GIE00526.1"/>
    <property type="molecule type" value="Genomic_DNA"/>
</dbReference>
<keyword evidence="5" id="KW-1185">Reference proteome</keyword>
<protein>
    <recommendedName>
        <fullName evidence="6">DUF11 domain-containing protein</fullName>
    </recommendedName>
</protein>
<keyword evidence="2" id="KW-0472">Membrane</keyword>
<dbReference type="Proteomes" id="UP000637628">
    <property type="component" value="Unassembled WGS sequence"/>
</dbReference>
<evidence type="ECO:0000256" key="1">
    <source>
        <dbReference type="SAM" id="MobiDB-lite"/>
    </source>
</evidence>
<feature type="region of interest" description="Disordered" evidence="1">
    <location>
        <begin position="1324"/>
        <end position="1399"/>
    </location>
</feature>
<feature type="signal peptide" evidence="3">
    <location>
        <begin position="1"/>
        <end position="36"/>
    </location>
</feature>
<feature type="compositionally biased region" description="Low complexity" evidence="1">
    <location>
        <begin position="1356"/>
        <end position="1380"/>
    </location>
</feature>
<feature type="transmembrane region" description="Helical" evidence="2">
    <location>
        <begin position="1290"/>
        <end position="1308"/>
    </location>
</feature>
<sequence length="1399" mass="137457">MNAVARRRRGRGRRLAVLALAAIALGMLMLPAAAPAAGSIATSAQGLRAALTVLGGQNAVTTTPATWSTGAADTKSVATADVPGVTNLGAVSVTAGPSGDGGSASADVANLDLLSSLSAGAIHSECTMTPTQVAGASSVAGLAVGSGAPTTVSAQTTIGVTGLLTAGVNTQKATWDSGTGLLTYTVRALDVDLLSNSALKTVASSRIVVAESVCTGKVRLGAVRTTSVLLAPGQSGTPTVSVANLGDAAAPNTVVTVPLPPAGYQLGTLKSSNGGTCTKDSTKVTCSGITVPAGASATVSLPVTLSSAATSAPAWSPSSGIDAISTPVAADPGTTIESHGSGTLATPSGAGADVNLAGGVSIRPATITPGGTQATASVKVANSGTSNATPTTITIPAPPALYTLDSVTTTGGGTCTVSGAITCTGVTVPAGGSIVVSIPVTVAAGALTGWLADSSAPVTATAGTSTGTATGPLVTIGSGLTVTVTGPVDGTLSPGDTGELTVTATNGGISDLTGVHYAFLAPTSTTFVGTIPSYCTLTSSTRVDCTMSVTGLSFLQFPLPIKVDAGADPDIALTGGCADAGHDGSCDVPPDVEVDDIHLRASLAGITIDADTATVAPGDSGTGTLKIHADTTIALTTVSVPLTTLPTGFKVTAVNGPNNSVCTVTSNRFSCSAVTLPAGADAEIQVTGSVAADVEPGVVWHATDITVIAGMDVVTGSADLIKTATRDAAVTFTVTSPTGSVEPGGATTMTVTGSNAGPSNAVNSTATVDAPANATFGTLTGTVATACTTVTSTQLTCTYSLTAGGTLTWTLPLTVSSSAKQGDKVADGCVTSGGDSACGGSQTVAIPLATHGTLTVGGAVIKPGDTGTATVRLSATADYDDLVLTVPLDDVPSAFSVTAAALGTDSCTVGTASVVCTGVTLQAGTARSLRLSVAVDAELTTDTAWTVKGVTLAPAGDEDDKLTASGVLVSTSASTFTVSVTVGAIDPTAPKPGQTTVLPITVTDNGPGDADPYPVTIRIPDGTTHGTLPSNCVEGSTDRIVTCTVSLKSGESVVIKLPLVIDDGLAADTVITGGCVDQVLSTGKPTFDYTCGGTEDVAIPDFTIGAYDVDLGVTYGGGTVPVAGASRPVVKIPYANGGTAMAADVSFQIEPPTGVWVTKAQIVLDSSAQQSSVARASAARMTGRKLTAADDTSTVDATCAPTADGDDNDVTCSAPDAAAQSGHELWLTLMLGEGVATGTQAMHVSITTTSEDGLSTNNAVDVPLELTAQDADDTDDGTDLPTTGADVARLGMLSAVLVAFGLVLIVGVREKGVREKVVAYAGVRHQSDRKPRHARPAGLGATLRSLGFSPDRATRGRAGSRASAEGSGGASHAAPPSGRAPRPPAHARSEPARRRRSDE</sequence>
<evidence type="ECO:0000256" key="3">
    <source>
        <dbReference type="SAM" id="SignalP"/>
    </source>
</evidence>
<feature type="compositionally biased region" description="Basic and acidic residues" evidence="1">
    <location>
        <begin position="1387"/>
        <end position="1399"/>
    </location>
</feature>
<comment type="caution">
    <text evidence="4">The sequence shown here is derived from an EMBL/GenBank/DDBJ whole genome shotgun (WGS) entry which is preliminary data.</text>
</comment>
<keyword evidence="2" id="KW-0812">Transmembrane</keyword>
<keyword evidence="2" id="KW-1133">Transmembrane helix</keyword>